<comment type="caution">
    <text evidence="3">The sequence shown here is derived from an EMBL/GenBank/DDBJ whole genome shotgun (WGS) entry which is preliminary data.</text>
</comment>
<reference evidence="3 4" key="1">
    <citation type="journal article" date="2014" name="Genome Biol. Evol.">
        <title>The secreted proteins of Achlya hypogyna and Thraustotheca clavata identify the ancestral oomycete secretome and reveal gene acquisitions by horizontal gene transfer.</title>
        <authorList>
            <person name="Misner I."/>
            <person name="Blouin N."/>
            <person name="Leonard G."/>
            <person name="Richards T.A."/>
            <person name="Lane C.E."/>
        </authorList>
    </citation>
    <scope>NUCLEOTIDE SEQUENCE [LARGE SCALE GENOMIC DNA]</scope>
    <source>
        <strain evidence="3 4">ATCC 48635</strain>
    </source>
</reference>
<dbReference type="EMBL" id="JNBR01001849">
    <property type="protein sequence ID" value="OQR84565.1"/>
    <property type="molecule type" value="Genomic_DNA"/>
</dbReference>
<evidence type="ECO:0000313" key="4">
    <source>
        <dbReference type="Proteomes" id="UP000243579"/>
    </source>
</evidence>
<keyword evidence="4" id="KW-1185">Reference proteome</keyword>
<accession>A0A1V9YFP2</accession>
<sequence length="125" mass="14010">MEAGPPMKRLRTDAHVIAPSNRGYKLLESMGWKAGEGLGVEKQGRTEPVATCIKRDKAGLGAAPLTFRVTHIEPPPKPIVQQPKKTPEEKRRQKLAKAKQAAKERSYAMDLYNDDIPDEYQALFR</sequence>
<dbReference type="PROSITE" id="PS50174">
    <property type="entry name" value="G_PATCH"/>
    <property type="match status" value="1"/>
</dbReference>
<dbReference type="GO" id="GO:0003676">
    <property type="term" value="F:nucleic acid binding"/>
    <property type="evidence" value="ECO:0007669"/>
    <property type="project" value="InterPro"/>
</dbReference>
<evidence type="ECO:0000259" key="2">
    <source>
        <dbReference type="PROSITE" id="PS50174"/>
    </source>
</evidence>
<dbReference type="AlphaFoldDB" id="A0A1V9YFP2"/>
<dbReference type="PANTHER" id="PTHR20923:SF1">
    <property type="entry name" value="G PATCH DOMAIN AND ANKYRIN REPEAT-CONTAINING PROTEIN 1"/>
    <property type="match status" value="1"/>
</dbReference>
<dbReference type="InterPro" id="IPR000467">
    <property type="entry name" value="G_patch_dom"/>
</dbReference>
<name>A0A1V9YFP2_ACHHY</name>
<dbReference type="OrthoDB" id="21470at2759"/>
<dbReference type="Proteomes" id="UP000243579">
    <property type="component" value="Unassembled WGS sequence"/>
</dbReference>
<feature type="region of interest" description="Disordered" evidence="1">
    <location>
        <begin position="72"/>
        <end position="102"/>
    </location>
</feature>
<gene>
    <name evidence="3" type="ORF">ACHHYP_13243</name>
</gene>
<dbReference type="InterPro" id="IPR039146">
    <property type="entry name" value="GPANK1"/>
</dbReference>
<evidence type="ECO:0000313" key="3">
    <source>
        <dbReference type="EMBL" id="OQR84565.1"/>
    </source>
</evidence>
<feature type="domain" description="G-patch" evidence="2">
    <location>
        <begin position="19"/>
        <end position="65"/>
    </location>
</feature>
<proteinExistence type="predicted"/>
<protein>
    <recommendedName>
        <fullName evidence="2">G-patch domain-containing protein</fullName>
    </recommendedName>
</protein>
<dbReference type="PANTHER" id="PTHR20923">
    <property type="entry name" value="BAT4 PROTEIN-RELATED"/>
    <property type="match status" value="1"/>
</dbReference>
<organism evidence="3 4">
    <name type="scientific">Achlya hypogyna</name>
    <name type="common">Oomycete</name>
    <name type="synonym">Protoachlya hypogyna</name>
    <dbReference type="NCBI Taxonomy" id="1202772"/>
    <lineage>
        <taxon>Eukaryota</taxon>
        <taxon>Sar</taxon>
        <taxon>Stramenopiles</taxon>
        <taxon>Oomycota</taxon>
        <taxon>Saprolegniomycetes</taxon>
        <taxon>Saprolegniales</taxon>
        <taxon>Achlyaceae</taxon>
        <taxon>Achlya</taxon>
    </lineage>
</organism>
<dbReference type="Pfam" id="PF01585">
    <property type="entry name" value="G-patch"/>
    <property type="match status" value="1"/>
</dbReference>
<evidence type="ECO:0000256" key="1">
    <source>
        <dbReference type="SAM" id="MobiDB-lite"/>
    </source>
</evidence>
<dbReference type="SMART" id="SM00443">
    <property type="entry name" value="G_patch"/>
    <property type="match status" value="1"/>
</dbReference>